<feature type="region of interest" description="Disordered" evidence="1">
    <location>
        <begin position="1"/>
        <end position="42"/>
    </location>
</feature>
<dbReference type="Proteomes" id="UP001589575">
    <property type="component" value="Unassembled WGS sequence"/>
</dbReference>
<evidence type="ECO:0000313" key="3">
    <source>
        <dbReference type="Proteomes" id="UP001589575"/>
    </source>
</evidence>
<dbReference type="EMBL" id="JBHMFI010000001">
    <property type="protein sequence ID" value="MFB9071769.1"/>
    <property type="molecule type" value="Genomic_DNA"/>
</dbReference>
<evidence type="ECO:0000256" key="1">
    <source>
        <dbReference type="SAM" id="MobiDB-lite"/>
    </source>
</evidence>
<evidence type="ECO:0000313" key="2">
    <source>
        <dbReference type="EMBL" id="MFB9071769.1"/>
    </source>
</evidence>
<feature type="compositionally biased region" description="Low complexity" evidence="1">
    <location>
        <begin position="18"/>
        <end position="35"/>
    </location>
</feature>
<accession>A0ABV5FYM1</accession>
<reference evidence="2 3" key="1">
    <citation type="submission" date="2024-09" db="EMBL/GenBank/DDBJ databases">
        <authorList>
            <person name="Sun Q."/>
            <person name="Mori K."/>
        </authorList>
    </citation>
    <scope>NUCLEOTIDE SEQUENCE [LARGE SCALE GENOMIC DNA]</scope>
    <source>
        <strain evidence="2 3">CCM 7609</strain>
    </source>
</reference>
<sequence length="42" mass="4130">MGVDGHALHATPPRHPAGPDAGPPATGRTAPWPRRSGAGGPP</sequence>
<gene>
    <name evidence="2" type="ORF">ACFFX0_11370</name>
</gene>
<protein>
    <submittedName>
        <fullName evidence="2">Uncharacterized protein</fullName>
    </submittedName>
</protein>
<organism evidence="2 3">
    <name type="scientific">Citricoccus parietis</name>
    <dbReference type="NCBI Taxonomy" id="592307"/>
    <lineage>
        <taxon>Bacteria</taxon>
        <taxon>Bacillati</taxon>
        <taxon>Actinomycetota</taxon>
        <taxon>Actinomycetes</taxon>
        <taxon>Micrococcales</taxon>
        <taxon>Micrococcaceae</taxon>
        <taxon>Citricoccus</taxon>
    </lineage>
</organism>
<keyword evidence="3" id="KW-1185">Reference proteome</keyword>
<name>A0ABV5FYM1_9MICC</name>
<proteinExistence type="predicted"/>
<comment type="caution">
    <text evidence="2">The sequence shown here is derived from an EMBL/GenBank/DDBJ whole genome shotgun (WGS) entry which is preliminary data.</text>
</comment>